<dbReference type="InterPro" id="IPR001841">
    <property type="entry name" value="Znf_RING"/>
</dbReference>
<dbReference type="Gene3D" id="3.30.40.10">
    <property type="entry name" value="Zinc/RING finger domain, C3HC4 (zinc finger)"/>
    <property type="match status" value="1"/>
</dbReference>
<dbReference type="InterPro" id="IPR019817">
    <property type="entry name" value="Interferon_reg_fac_CS"/>
</dbReference>
<keyword evidence="13" id="KW-0539">Nucleus</keyword>
<evidence type="ECO:0000256" key="7">
    <source>
        <dbReference type="ARBA" id="ARBA00022786"/>
    </source>
</evidence>
<dbReference type="GO" id="GO:1990450">
    <property type="term" value="F:linear polyubiquitin binding"/>
    <property type="evidence" value="ECO:0007669"/>
    <property type="project" value="TreeGrafter"/>
</dbReference>
<dbReference type="SUPFAM" id="SSF57850">
    <property type="entry name" value="RING/U-box"/>
    <property type="match status" value="2"/>
</dbReference>
<dbReference type="Gene3D" id="1.20.58.2190">
    <property type="match status" value="1"/>
</dbReference>
<keyword evidence="9" id="KW-0805">Transcription regulation</keyword>
<dbReference type="PANTHER" id="PTHR16004">
    <property type="entry name" value="RING FINGER PROTEIN 31-RELATED"/>
    <property type="match status" value="1"/>
</dbReference>
<dbReference type="Pfam" id="PF10401">
    <property type="entry name" value="IRF-3"/>
    <property type="match status" value="1"/>
</dbReference>
<evidence type="ECO:0008006" key="21">
    <source>
        <dbReference type="Google" id="ProtNLM"/>
    </source>
</evidence>
<evidence type="ECO:0000259" key="17">
    <source>
        <dbReference type="PROSITE" id="PS51507"/>
    </source>
</evidence>
<gene>
    <name evidence="19" type="ORF">P4O66_010687</name>
</gene>
<feature type="domain" description="RING-type" evidence="18">
    <location>
        <begin position="310"/>
        <end position="564"/>
    </location>
</feature>
<dbReference type="SMART" id="SM00547">
    <property type="entry name" value="ZnF_RBZ"/>
    <property type="match status" value="1"/>
</dbReference>
<proteinExistence type="inferred from homology"/>
<reference evidence="19" key="1">
    <citation type="submission" date="2023-03" db="EMBL/GenBank/DDBJ databases">
        <title>Electrophorus voltai genome.</title>
        <authorList>
            <person name="Bian C."/>
        </authorList>
    </citation>
    <scope>NUCLEOTIDE SEQUENCE</scope>
    <source>
        <strain evidence="19">CB-2022</strain>
        <tissue evidence="19">Muscle</tissue>
    </source>
</reference>
<dbReference type="Pfam" id="PF25163">
    <property type="entry name" value="UBA_RNF31"/>
    <property type="match status" value="1"/>
</dbReference>
<dbReference type="Pfam" id="PF00605">
    <property type="entry name" value="IRF"/>
    <property type="match status" value="1"/>
</dbReference>
<dbReference type="InterPro" id="IPR036388">
    <property type="entry name" value="WH-like_DNA-bd_sf"/>
</dbReference>
<dbReference type="InterPro" id="IPR041031">
    <property type="entry name" value="RNF31_C"/>
</dbReference>
<dbReference type="SMART" id="SM00348">
    <property type="entry name" value="IRF"/>
    <property type="match status" value="1"/>
</dbReference>
<dbReference type="PROSITE" id="PS51873">
    <property type="entry name" value="TRIAD"/>
    <property type="match status" value="1"/>
</dbReference>
<evidence type="ECO:0000256" key="9">
    <source>
        <dbReference type="ARBA" id="ARBA00023015"/>
    </source>
</evidence>
<dbReference type="CDD" id="cd16631">
    <property type="entry name" value="mRING-HC-C4C4_RBR_HOIP"/>
    <property type="match status" value="1"/>
</dbReference>
<evidence type="ECO:0000256" key="5">
    <source>
        <dbReference type="ARBA" id="ARBA00022737"/>
    </source>
</evidence>
<keyword evidence="7" id="KW-0833">Ubl conjugation pathway</keyword>
<dbReference type="GO" id="GO:0005634">
    <property type="term" value="C:nucleus"/>
    <property type="evidence" value="ECO:0007669"/>
    <property type="project" value="UniProtKB-SubCell"/>
</dbReference>
<evidence type="ECO:0000256" key="2">
    <source>
        <dbReference type="ARBA" id="ARBA00008278"/>
    </source>
</evidence>
<evidence type="ECO:0000256" key="3">
    <source>
        <dbReference type="ARBA" id="ARBA00022679"/>
    </source>
</evidence>
<keyword evidence="6 14" id="KW-0863">Zinc-finger</keyword>
<dbReference type="CDD" id="cd20337">
    <property type="entry name" value="BRcat_RBR_HOIP"/>
    <property type="match status" value="1"/>
</dbReference>
<feature type="domain" description="RING-type" evidence="16">
    <location>
        <begin position="314"/>
        <end position="363"/>
    </location>
</feature>
<dbReference type="GO" id="GO:0071797">
    <property type="term" value="C:LUBAC complex"/>
    <property type="evidence" value="ECO:0007669"/>
    <property type="project" value="InterPro"/>
</dbReference>
<evidence type="ECO:0000256" key="1">
    <source>
        <dbReference type="ARBA" id="ARBA00004123"/>
    </source>
</evidence>
<evidence type="ECO:0000256" key="4">
    <source>
        <dbReference type="ARBA" id="ARBA00022723"/>
    </source>
</evidence>
<evidence type="ECO:0000256" key="6">
    <source>
        <dbReference type="ARBA" id="ARBA00022771"/>
    </source>
</evidence>
<name>A0AAD8Z7D1_9TELE</name>
<keyword evidence="11" id="KW-0010">Activator</keyword>
<dbReference type="InterPro" id="IPR026254">
    <property type="entry name" value="RNF31-like"/>
</dbReference>
<dbReference type="FunFam" id="1.10.10.10:FF:000041">
    <property type="entry name" value="Interferon regulatory factor 4"/>
    <property type="match status" value="1"/>
</dbReference>
<dbReference type="InterPro" id="IPR008984">
    <property type="entry name" value="SMAD_FHA_dom_sf"/>
</dbReference>
<dbReference type="InterPro" id="IPR017855">
    <property type="entry name" value="SMAD-like_dom_sf"/>
</dbReference>
<feature type="region of interest" description="Disordered" evidence="15">
    <location>
        <begin position="712"/>
        <end position="737"/>
    </location>
</feature>
<keyword evidence="20" id="KW-1185">Reference proteome</keyword>
<dbReference type="InterPro" id="IPR036443">
    <property type="entry name" value="Znf_RanBP2_sf"/>
</dbReference>
<evidence type="ECO:0000313" key="19">
    <source>
        <dbReference type="EMBL" id="KAK1793867.1"/>
    </source>
</evidence>
<evidence type="ECO:0000256" key="15">
    <source>
        <dbReference type="SAM" id="MobiDB-lite"/>
    </source>
</evidence>
<dbReference type="PANTHER" id="PTHR16004:SF5">
    <property type="entry name" value="E3 UBIQUITIN-PROTEIN LIGASE RNF31"/>
    <property type="match status" value="1"/>
</dbReference>
<dbReference type="SMART" id="SM00647">
    <property type="entry name" value="IBR"/>
    <property type="match status" value="1"/>
</dbReference>
<keyword evidence="5" id="KW-0677">Repeat</keyword>
<keyword evidence="12" id="KW-0804">Transcription</keyword>
<keyword evidence="3" id="KW-0808">Transferase</keyword>
<dbReference type="PROSITE" id="PS00601">
    <property type="entry name" value="IRF_1"/>
    <property type="match status" value="1"/>
</dbReference>
<dbReference type="SUPFAM" id="SSF49879">
    <property type="entry name" value="SMAD/FHA domain"/>
    <property type="match status" value="1"/>
</dbReference>
<dbReference type="SUPFAM" id="SSF46785">
    <property type="entry name" value="Winged helix' DNA-binding domain"/>
    <property type="match status" value="1"/>
</dbReference>
<dbReference type="InterPro" id="IPR019471">
    <property type="entry name" value="Interferon_reg_factor-3"/>
</dbReference>
<evidence type="ECO:0000313" key="20">
    <source>
        <dbReference type="Proteomes" id="UP001239994"/>
    </source>
</evidence>
<dbReference type="InterPro" id="IPR044066">
    <property type="entry name" value="TRIAD_supradom"/>
</dbReference>
<dbReference type="GO" id="GO:0036435">
    <property type="term" value="F:K48-linked polyubiquitin modification-dependent protein binding"/>
    <property type="evidence" value="ECO:0007669"/>
    <property type="project" value="TreeGrafter"/>
</dbReference>
<dbReference type="InterPro" id="IPR047541">
    <property type="entry name" value="RNF31_RBR_mRING-HC-like"/>
</dbReference>
<dbReference type="InterPro" id="IPR002867">
    <property type="entry name" value="IBR_dom"/>
</dbReference>
<dbReference type="Pfam" id="PF16678">
    <property type="entry name" value="UBA_HOIP"/>
    <property type="match status" value="1"/>
</dbReference>
<evidence type="ECO:0000256" key="12">
    <source>
        <dbReference type="ARBA" id="ARBA00023163"/>
    </source>
</evidence>
<dbReference type="PROSITE" id="PS01358">
    <property type="entry name" value="ZF_RANBP2_1"/>
    <property type="match status" value="1"/>
</dbReference>
<evidence type="ECO:0000256" key="10">
    <source>
        <dbReference type="ARBA" id="ARBA00023125"/>
    </source>
</evidence>
<dbReference type="EMBL" id="JAROKS010000017">
    <property type="protein sequence ID" value="KAK1793867.1"/>
    <property type="molecule type" value="Genomic_DNA"/>
</dbReference>
<dbReference type="Gene3D" id="2.60.200.10">
    <property type="match status" value="1"/>
</dbReference>
<evidence type="ECO:0000259" key="16">
    <source>
        <dbReference type="PROSITE" id="PS50089"/>
    </source>
</evidence>
<protein>
    <recommendedName>
        <fullName evidence="21">RBR-type E3 ubiquitin transferase</fullName>
    </recommendedName>
</protein>
<keyword evidence="10" id="KW-0238">DNA-binding</keyword>
<evidence type="ECO:0000259" key="18">
    <source>
        <dbReference type="PROSITE" id="PS51873"/>
    </source>
</evidence>
<dbReference type="InterPro" id="IPR036390">
    <property type="entry name" value="WH_DNA-bd_sf"/>
</dbReference>
<dbReference type="GO" id="GO:0097039">
    <property type="term" value="P:protein linear polyubiquitination"/>
    <property type="evidence" value="ECO:0007669"/>
    <property type="project" value="TreeGrafter"/>
</dbReference>
<dbReference type="SUPFAM" id="SSF90209">
    <property type="entry name" value="Ran binding protein zinc finger-like"/>
    <property type="match status" value="1"/>
</dbReference>
<dbReference type="GO" id="GO:0000976">
    <property type="term" value="F:transcription cis-regulatory region binding"/>
    <property type="evidence" value="ECO:0007669"/>
    <property type="project" value="InterPro"/>
</dbReference>
<comment type="caution">
    <text evidence="19">The sequence shown here is derived from an EMBL/GenBank/DDBJ whole genome shotgun (WGS) entry which is preliminary data.</text>
</comment>
<dbReference type="Proteomes" id="UP001239994">
    <property type="component" value="Unassembled WGS sequence"/>
</dbReference>
<evidence type="ECO:0000256" key="14">
    <source>
        <dbReference type="PROSITE-ProRule" id="PRU00175"/>
    </source>
</evidence>
<keyword evidence="8" id="KW-0862">Zinc</keyword>
<comment type="similarity">
    <text evidence="2">Belongs to the RBR family.</text>
</comment>
<dbReference type="InterPro" id="IPR013083">
    <property type="entry name" value="Znf_RING/FYVE/PHD"/>
</dbReference>
<dbReference type="PROSITE" id="PS50089">
    <property type="entry name" value="ZF_RING_2"/>
    <property type="match status" value="1"/>
</dbReference>
<dbReference type="InterPro" id="IPR001876">
    <property type="entry name" value="Znf_RanBP2"/>
</dbReference>
<comment type="subcellular location">
    <subcellularLocation>
        <location evidence="1">Nucleus</location>
    </subcellularLocation>
</comment>
<accession>A0AAD8Z7D1</accession>
<organism evidence="19 20">
    <name type="scientific">Electrophorus voltai</name>
    <dbReference type="NCBI Taxonomy" id="2609070"/>
    <lineage>
        <taxon>Eukaryota</taxon>
        <taxon>Metazoa</taxon>
        <taxon>Chordata</taxon>
        <taxon>Craniata</taxon>
        <taxon>Vertebrata</taxon>
        <taxon>Euteleostomi</taxon>
        <taxon>Actinopterygii</taxon>
        <taxon>Neopterygii</taxon>
        <taxon>Teleostei</taxon>
        <taxon>Ostariophysi</taxon>
        <taxon>Gymnotiformes</taxon>
        <taxon>Gymnotoidei</taxon>
        <taxon>Gymnotidae</taxon>
        <taxon>Electrophorus</taxon>
    </lineage>
</organism>
<evidence type="ECO:0000256" key="11">
    <source>
        <dbReference type="ARBA" id="ARBA00023159"/>
    </source>
</evidence>
<dbReference type="GO" id="GO:0003700">
    <property type="term" value="F:DNA-binding transcription factor activity"/>
    <property type="evidence" value="ECO:0007669"/>
    <property type="project" value="InterPro"/>
</dbReference>
<dbReference type="Pfam" id="PF18091">
    <property type="entry name" value="E3_UbLigase_RBR"/>
    <property type="match status" value="1"/>
</dbReference>
<dbReference type="AlphaFoldDB" id="A0AAD8Z7D1"/>
<dbReference type="Pfam" id="PF22191">
    <property type="entry name" value="IBR_1"/>
    <property type="match status" value="1"/>
</dbReference>
<dbReference type="PRINTS" id="PR00267">
    <property type="entry name" value="INTFRNREGFCT"/>
</dbReference>
<evidence type="ECO:0000256" key="8">
    <source>
        <dbReference type="ARBA" id="ARBA00022833"/>
    </source>
</evidence>
<dbReference type="InterPro" id="IPR047540">
    <property type="entry name" value="BRcat_RBR_RNF31-like"/>
</dbReference>
<feature type="domain" description="IRF tryptophan pentad repeat" evidence="17">
    <location>
        <begin position="593"/>
        <end position="700"/>
    </location>
</feature>
<dbReference type="CDD" id="cd00103">
    <property type="entry name" value="IRF"/>
    <property type="match status" value="1"/>
</dbReference>
<sequence length="1020" mass="115970">MSSLAQFEELKARAESCLATSGSVQKVRPFITAMAETAVPVSTRYQHIPAENIIKENIAGKNQKEGGRNVLCLYGYTNKMPDGLNFPDDVTSPDVQKVAEVATEVMTLSAELDLFTKWQCQKCTFINLKHGSICEMCDMHQEDPVTKNINLCNPLPSKDDVMSITKSQASFKILDIKKQDTFRKEGLKLLHHLKLHVLMSMGFVDRLACEKALFISAGDLGGALSHLQRPLLQPLHNNIWKEQTNIHFDINHDDKEWLCCRLLGLYNLPSWGRCLLALSLLQQPDVEYSLEDVVQCVREHHDKDFINRILKKECKICFGSFPQRKMHSLTACQCSMCTECFKQHFTVVLRDKHIRDMVCPVCEEPDINDPETFLTYVSTLDVQLRVYLEPETYELFGKKLMEHAVMKDPKFLWCCHCTNGFINDKDQLRVTCQNCQQSFCSKCKKPWEDQHEGISCNDFQAWKRENDSDYQKQGLAGFLHDNGIRVTYCCFNSRVCHTEGCGVMEQKDGAQFDAPCGIQTQEGHAGLCDKHYREYLVSLINAHLLDPADFFEEGELISACKRHKVYHDRGEEENDETYHTRLRQMASVKIRSTRRLRSWLVEQVSSGKYPGLVWDNPEKTMFRIPWKHAGKQDFRSEEDAAIFKAWAEFKGKLSEKGQSDPASWKTRLRCALNKSPEFSEVTERSQLDISEPYKVYRLVPLDEQGLAEVKKEDGDKAVRRNKKRRRSEAEGNEEIQPKVIKDEVASVQQITMEVETSTGKEATLHKREAAEATLILKSNSNKVEQNNEIQLNFLIENVPPSGDGKASHSFNITVYYIGQEVLRREVLGSDVRIAYIPLSPSPPTPNGSSFPRISLPPPPTDAGCSESLAIISKLLPYMEKGVVLTSNGMGIYAKRFCQGRVFWRGPHCGAGPHKMERATEPTMLFNKEIFRQELEEFQNGGDPPQSEIMLCFGEELFDGDNLVDKHIIIKISLPWANKLIEEVQSFRESLAILQSLANESPSGEVTLNLVELPHQPVKAL</sequence>
<dbReference type="GO" id="GO:0045944">
    <property type="term" value="P:positive regulation of transcription by RNA polymerase II"/>
    <property type="evidence" value="ECO:0007669"/>
    <property type="project" value="UniProtKB-ARBA"/>
</dbReference>
<dbReference type="GO" id="GO:0061630">
    <property type="term" value="F:ubiquitin protein ligase activity"/>
    <property type="evidence" value="ECO:0007669"/>
    <property type="project" value="TreeGrafter"/>
</dbReference>
<dbReference type="FunFam" id="2.60.200.10:FF:000019">
    <property type="entry name" value="Interferon regulatory factor 9"/>
    <property type="match status" value="1"/>
</dbReference>
<dbReference type="SMART" id="SM01243">
    <property type="entry name" value="IRF-3"/>
    <property type="match status" value="1"/>
</dbReference>
<dbReference type="PROSITE" id="PS51507">
    <property type="entry name" value="IRF_2"/>
    <property type="match status" value="1"/>
</dbReference>
<dbReference type="InterPro" id="IPR032065">
    <property type="entry name" value="RNF31-UBA"/>
</dbReference>
<keyword evidence="4" id="KW-0479">Metal-binding</keyword>
<evidence type="ECO:0000256" key="13">
    <source>
        <dbReference type="ARBA" id="ARBA00023242"/>
    </source>
</evidence>
<dbReference type="GO" id="GO:0070530">
    <property type="term" value="F:K63-linked polyubiquitin modification-dependent protein binding"/>
    <property type="evidence" value="ECO:0007669"/>
    <property type="project" value="TreeGrafter"/>
</dbReference>
<dbReference type="Gene3D" id="1.10.10.10">
    <property type="entry name" value="Winged helix-like DNA-binding domain superfamily/Winged helix DNA-binding domain"/>
    <property type="match status" value="1"/>
</dbReference>
<dbReference type="InterPro" id="IPR057426">
    <property type="entry name" value="RNF31_UBA_3"/>
</dbReference>
<dbReference type="InterPro" id="IPR001346">
    <property type="entry name" value="Interferon_reg_fact_DNA-bd_dom"/>
</dbReference>
<dbReference type="GO" id="GO:0008270">
    <property type="term" value="F:zinc ion binding"/>
    <property type="evidence" value="ECO:0007669"/>
    <property type="project" value="UniProtKB-KW"/>
</dbReference>